<evidence type="ECO:0000259" key="2">
    <source>
        <dbReference type="Pfam" id="PF10407"/>
    </source>
</evidence>
<reference evidence="3 4" key="1">
    <citation type="submission" date="2020-05" db="EMBL/GenBank/DDBJ databases">
        <authorList>
            <person name="Casaregola S."/>
            <person name="Devillers H."/>
            <person name="Grondin C."/>
        </authorList>
    </citation>
    <scope>NUCLEOTIDE SEQUENCE [LARGE SCALE GENOMIC DNA]</scope>
    <source>
        <strain evidence="3 4">CLIB 1767</strain>
    </source>
</reference>
<name>A0A8H2ZKG1_9SACH</name>
<evidence type="ECO:0000256" key="1">
    <source>
        <dbReference type="SAM" id="MobiDB-lite"/>
    </source>
</evidence>
<feature type="region of interest" description="Disordered" evidence="1">
    <location>
        <begin position="806"/>
        <end position="825"/>
    </location>
</feature>
<organism evidence="3 4">
    <name type="scientific">Maudiozyma barnettii</name>
    <dbReference type="NCBI Taxonomy" id="61262"/>
    <lineage>
        <taxon>Eukaryota</taxon>
        <taxon>Fungi</taxon>
        <taxon>Dikarya</taxon>
        <taxon>Ascomycota</taxon>
        <taxon>Saccharomycotina</taxon>
        <taxon>Saccharomycetes</taxon>
        <taxon>Saccharomycetales</taxon>
        <taxon>Saccharomycetaceae</taxon>
        <taxon>Maudiozyma</taxon>
    </lineage>
</organism>
<feature type="compositionally biased region" description="Acidic residues" evidence="1">
    <location>
        <begin position="661"/>
        <end position="679"/>
    </location>
</feature>
<dbReference type="OrthoDB" id="6365676at2759"/>
<feature type="compositionally biased region" description="Basic and acidic residues" evidence="1">
    <location>
        <begin position="602"/>
        <end position="613"/>
    </location>
</feature>
<feature type="compositionally biased region" description="Polar residues" evidence="1">
    <location>
        <begin position="684"/>
        <end position="693"/>
    </location>
</feature>
<sequence length="910" mass="100948">MYKLQLQLIPPSAVTTPAQSNASQQFFNNSLMSANMSGISLNNFPANYLFRRDSGMHFNSGRRNIDSSAIPRINSNIKRVLHFTKKTINLQRLGDEIIEKIGKMYPNLESEIEIETLQDQWGCDLDPDFIVGEVFTTESVVQVLLKNDIDWNEHVPVSGYANKRMKVMPNNTNRIIPSNAAQTHSNPPLINITNASNGDNETNGIILPKRTMSQPSKGTFYKGIRISTPLVHQIYRPHEMPDQDHAVDPRNKSILPPPSQPQSPPIRISSGIETGKRIRSLMEDDTVSRSETVDPQKSKQQILQFNSPHIPITTPNRTDMTIRNVYYNTGKDMSSYDQNKISAVKRQQPLRTPKVGSIKTHPDNKGNGEPQSGSTPLTNGSSFKTKISTSAVRSLYSHQVSVIAASTKENTNIDDVISTQLPEISKITRNHEKIPRSPPKALKRQQSSIADNNGSPVKNIPILEQDDNQVHLAALPDSEHGSLKSSSIPGRQTQQLTGKGTLEETTISDATAKAPVKAKTIGYKKGEKGVSMVQDDSKITKTNNSVNMRSAGESVGNSSFQKKHLLEAMQSKSSRIPAFLRGDAQNAPTKRSFRKKPYTTVLHKDIDNSKPDPRNILPKHMPRNAARKAAQKLSGNPDSDTENSSESDTDNENDVVPSTLSDEEDYKEDGNELDTDTGIETDYFSDNSTTSPENPVEIEKQPLTLNIDPIKERMVTELDTQILPDQQSATGNEHETPVTINGELAENMKDCENVIPDSKGSLLSHHDNGTFSTISGSVSNTDYQSVNEYGLSNGSSFKTVHEESEKIEIPHTTSQPGKEIPDADERRSHLDSLKNIKYQTGFLQHQKPKTRPSLHTIMDIKEKNFQTVTDNKALDIPLEQEGSLDEETSRETSSENDSDYNDSMTFPTPA</sequence>
<accession>A0A8H2ZKG1</accession>
<feature type="compositionally biased region" description="Polar residues" evidence="1">
    <location>
        <begin position="369"/>
        <end position="382"/>
    </location>
</feature>
<comment type="caution">
    <text evidence="3">The sequence shown here is derived from an EMBL/GenBank/DDBJ whole genome shotgun (WGS) entry which is preliminary data.</text>
</comment>
<dbReference type="EMBL" id="CAEFZW010000012">
    <property type="protein sequence ID" value="CAB4256938.1"/>
    <property type="molecule type" value="Genomic_DNA"/>
</dbReference>
<feature type="compositionally biased region" description="Basic residues" evidence="1">
    <location>
        <begin position="620"/>
        <end position="630"/>
    </location>
</feature>
<feature type="compositionally biased region" description="Acidic residues" evidence="1">
    <location>
        <begin position="639"/>
        <end position="653"/>
    </location>
</feature>
<dbReference type="PANTHER" id="PTHR28196:SF1">
    <property type="entry name" value="NUCLEOLAR PROTEIN NET1-RELATED"/>
    <property type="match status" value="1"/>
</dbReference>
<feature type="compositionally biased region" description="Basic and acidic residues" evidence="1">
    <location>
        <begin position="241"/>
        <end position="251"/>
    </location>
</feature>
<feature type="region of interest" description="Disordered" evidence="1">
    <location>
        <begin position="869"/>
        <end position="910"/>
    </location>
</feature>
<feature type="compositionally biased region" description="Polar residues" evidence="1">
    <location>
        <begin position="901"/>
        <end position="910"/>
    </location>
</feature>
<evidence type="ECO:0000313" key="4">
    <source>
        <dbReference type="Proteomes" id="UP000644660"/>
    </source>
</evidence>
<proteinExistence type="predicted"/>
<feature type="region of interest" description="Disordered" evidence="1">
    <location>
        <begin position="478"/>
        <end position="504"/>
    </location>
</feature>
<dbReference type="InterPro" id="IPR043185">
    <property type="entry name" value="Net1/Tof2"/>
</dbReference>
<dbReference type="GeneID" id="64860043"/>
<feature type="compositionally biased region" description="Polar residues" evidence="1">
    <location>
        <begin position="483"/>
        <end position="504"/>
    </location>
</feature>
<feature type="domain" description="Nucleolar protein Dnt1-like N-terminal" evidence="2">
    <location>
        <begin position="78"/>
        <end position="148"/>
    </location>
</feature>
<dbReference type="AlphaFoldDB" id="A0A8H2ZKG1"/>
<feature type="region of interest" description="Disordered" evidence="1">
    <location>
        <begin position="429"/>
        <end position="460"/>
    </location>
</feature>
<evidence type="ECO:0000313" key="3">
    <source>
        <dbReference type="EMBL" id="CAB4256938.1"/>
    </source>
</evidence>
<dbReference type="Pfam" id="PF10407">
    <property type="entry name" value="Cytokin_check_N"/>
    <property type="match status" value="1"/>
</dbReference>
<feature type="compositionally biased region" description="Polar residues" evidence="1">
    <location>
        <begin position="444"/>
        <end position="456"/>
    </location>
</feature>
<dbReference type="PANTHER" id="PTHR28196">
    <property type="entry name" value="NUCLEOLAR PROTEIN NET1-RELATED"/>
    <property type="match status" value="1"/>
</dbReference>
<feature type="region of interest" description="Disordered" evidence="1">
    <location>
        <begin position="580"/>
        <end position="701"/>
    </location>
</feature>
<dbReference type="InterPro" id="IPR018844">
    <property type="entry name" value="Dnt1-like_N"/>
</dbReference>
<dbReference type="Proteomes" id="UP000644660">
    <property type="component" value="Unassembled WGS sequence"/>
</dbReference>
<dbReference type="GO" id="GO:0000183">
    <property type="term" value="P:rDNA heterochromatin formation"/>
    <property type="evidence" value="ECO:0007669"/>
    <property type="project" value="InterPro"/>
</dbReference>
<dbReference type="RefSeq" id="XP_041408782.1">
    <property type="nucleotide sequence ID" value="XM_041552848.1"/>
</dbReference>
<keyword evidence="4" id="KW-1185">Reference proteome</keyword>
<gene>
    <name evidence="3" type="ORF">KABA2_12S02728</name>
</gene>
<feature type="region of interest" description="Disordered" evidence="1">
    <location>
        <begin position="345"/>
        <end position="382"/>
    </location>
</feature>
<feature type="region of interest" description="Disordered" evidence="1">
    <location>
        <begin position="241"/>
        <end position="269"/>
    </location>
</feature>
<feature type="compositionally biased region" description="Pro residues" evidence="1">
    <location>
        <begin position="255"/>
        <end position="264"/>
    </location>
</feature>
<protein>
    <submittedName>
        <fullName evidence="3">Similar to Saccharomyces cerevisiae YJL076W NET1 Core subunit of the RENT complex, which is a complex involved in nucleolar silencing and telophase exit</fullName>
    </submittedName>
</protein>